<evidence type="ECO:0000256" key="1">
    <source>
        <dbReference type="SAM" id="SignalP"/>
    </source>
</evidence>
<keyword evidence="1" id="KW-0732">Signal</keyword>
<dbReference type="EMBL" id="VRTY01000035">
    <property type="protein sequence ID" value="TXK46365.1"/>
    <property type="molecule type" value="Genomic_DNA"/>
</dbReference>
<dbReference type="RefSeq" id="WP_147921761.1">
    <property type="nucleotide sequence ID" value="NZ_VRTY01000035.1"/>
</dbReference>
<dbReference type="OrthoDB" id="894053at2"/>
<reference evidence="2 3" key="1">
    <citation type="submission" date="2019-08" db="EMBL/GenBank/DDBJ databases">
        <authorList>
            <person name="Shi S."/>
        </authorList>
    </citation>
    <scope>NUCLEOTIDE SEQUENCE [LARGE SCALE GENOMIC DNA]</scope>
    <source>
        <strain evidence="2 3">GY10130</strain>
    </source>
</reference>
<gene>
    <name evidence="2" type="ORF">FVR03_10785</name>
</gene>
<comment type="caution">
    <text evidence="2">The sequence shown here is derived from an EMBL/GenBank/DDBJ whole genome shotgun (WGS) entry which is preliminary data.</text>
</comment>
<organism evidence="2 3">
    <name type="scientific">Pontibacter qinzhouensis</name>
    <dbReference type="NCBI Taxonomy" id="2603253"/>
    <lineage>
        <taxon>Bacteria</taxon>
        <taxon>Pseudomonadati</taxon>
        <taxon>Bacteroidota</taxon>
        <taxon>Cytophagia</taxon>
        <taxon>Cytophagales</taxon>
        <taxon>Hymenobacteraceae</taxon>
        <taxon>Pontibacter</taxon>
    </lineage>
</organism>
<dbReference type="AlphaFoldDB" id="A0A5C8K8M1"/>
<name>A0A5C8K8M1_9BACT</name>
<dbReference type="Proteomes" id="UP000321926">
    <property type="component" value="Unassembled WGS sequence"/>
</dbReference>
<feature type="chain" id="PRO_5022837105" evidence="1">
    <location>
        <begin position="21"/>
        <end position="126"/>
    </location>
</feature>
<protein>
    <submittedName>
        <fullName evidence="2">Uncharacterized protein</fullName>
    </submittedName>
</protein>
<evidence type="ECO:0000313" key="2">
    <source>
        <dbReference type="EMBL" id="TXK46365.1"/>
    </source>
</evidence>
<accession>A0A5C8K8M1</accession>
<proteinExistence type="predicted"/>
<sequence>MKKILLLSIFALSTASASFAQSSYVSLTPDAEKKCLEMTRALTNSLQLNEPEYIKLKALNRSLFAKTAEINAAYNNDQAARLQKLNELELNFEKDLTSFLTPMQLTSFSHYKKEGNTSLMAITESR</sequence>
<feature type="signal peptide" evidence="1">
    <location>
        <begin position="1"/>
        <end position="20"/>
    </location>
</feature>
<evidence type="ECO:0000313" key="3">
    <source>
        <dbReference type="Proteomes" id="UP000321926"/>
    </source>
</evidence>
<keyword evidence="3" id="KW-1185">Reference proteome</keyword>